<dbReference type="STRING" id="487685.SAMN04488696_0871"/>
<name>A0A1I4PSJ0_9EURY</name>
<evidence type="ECO:0000259" key="3">
    <source>
        <dbReference type="Pfam" id="PF16861"/>
    </source>
</evidence>
<dbReference type="CDD" id="cd24033">
    <property type="entry name" value="ASKHA_NBD_NodU_CmcH-like_N"/>
    <property type="match status" value="1"/>
</dbReference>
<dbReference type="EMBL" id="FOUJ01000001">
    <property type="protein sequence ID" value="SFM30832.1"/>
    <property type="molecule type" value="Genomic_DNA"/>
</dbReference>
<dbReference type="AlphaFoldDB" id="A0A1I4PSJ0"/>
<protein>
    <submittedName>
        <fullName evidence="4">Carbamoyltransferase</fullName>
    </submittedName>
</protein>
<dbReference type="Proteomes" id="UP000198535">
    <property type="component" value="Unassembled WGS sequence"/>
</dbReference>
<sequence length="551" mass="62336">MITVGLFGIQDVGNGPHPMYTHDHGIALMKDGKVLTTIQLERYTRLKHDNRLPVYIHELLDKYLPYDEEVRFVNTNSFSGSSFISGDGRLRIEPDSQMDVESILFQAEVKWYDTAGKQKETNAKIICHEFAHIASILPFVGEFLPNSLLVHIDGGASRSACSFWYWDGNCPKLLEASWDLLKNQVNNFNVNPLAMAILHQEEWQHLSLPGKLMGYCGLGKTDPEISDWLKTNNWFLDFQGNRTSMLDLLNRRWKTNFTAYNNRSPFFMNLCASIQKDFQEKIVEVIFRSQEVTGTENLYYSGGAALNIPTNRCLEASGRFKRIFIPPVTSDSGLALGAAAWMEYLDHGKLEINSPFLNRFGIEKRREHQDDNDDIKKMILDGKVLGVCNGSAEAGPRALGHRSLIGLANSREIKERLSEQIKKREWYRPVAPILCEAAAKEVLEDMALKSELSHFMLGAYEIVEDSKKDLDGIIHGNDLLRAQIVRSKDRDNQWIYSLLSELWEEDGIPALINTSFNQKGKPIVHYPSEAIDVAGRMGLDGVIINGSLHLS</sequence>
<evidence type="ECO:0000313" key="4">
    <source>
        <dbReference type="EMBL" id="SFM30832.1"/>
    </source>
</evidence>
<dbReference type="GO" id="GO:0016740">
    <property type="term" value="F:transferase activity"/>
    <property type="evidence" value="ECO:0007669"/>
    <property type="project" value="UniProtKB-KW"/>
</dbReference>
<evidence type="ECO:0000259" key="2">
    <source>
        <dbReference type="Pfam" id="PF02543"/>
    </source>
</evidence>
<keyword evidence="5" id="KW-1185">Reference proteome</keyword>
<dbReference type="RefSeq" id="WP_091933598.1">
    <property type="nucleotide sequence ID" value="NZ_FOUJ01000001.1"/>
</dbReference>
<organism evidence="4 5">
    <name type="scientific">Methanolobus profundi</name>
    <dbReference type="NCBI Taxonomy" id="487685"/>
    <lineage>
        <taxon>Archaea</taxon>
        <taxon>Methanobacteriati</taxon>
        <taxon>Methanobacteriota</taxon>
        <taxon>Stenosarchaea group</taxon>
        <taxon>Methanomicrobia</taxon>
        <taxon>Methanosarcinales</taxon>
        <taxon>Methanosarcinaceae</taxon>
        <taxon>Methanolobus</taxon>
    </lineage>
</organism>
<proteinExistence type="inferred from homology"/>
<evidence type="ECO:0000313" key="5">
    <source>
        <dbReference type="Proteomes" id="UP000198535"/>
    </source>
</evidence>
<dbReference type="Gene3D" id="3.90.870.20">
    <property type="entry name" value="Carbamoyltransferase, C-terminal domain"/>
    <property type="match status" value="1"/>
</dbReference>
<dbReference type="InterPro" id="IPR003696">
    <property type="entry name" value="Carbtransf_dom"/>
</dbReference>
<dbReference type="InterPro" id="IPR038152">
    <property type="entry name" value="Carbam_trans_C_sf"/>
</dbReference>
<dbReference type="OrthoDB" id="42122at2157"/>
<reference evidence="5" key="1">
    <citation type="submission" date="2016-10" db="EMBL/GenBank/DDBJ databases">
        <authorList>
            <person name="Varghese N."/>
            <person name="Submissions S."/>
        </authorList>
    </citation>
    <scope>NUCLEOTIDE SEQUENCE [LARGE SCALE GENOMIC DNA]</scope>
    <source>
        <strain evidence="5">Mob M</strain>
    </source>
</reference>
<dbReference type="Pfam" id="PF16861">
    <property type="entry name" value="Carbam_trans_C"/>
    <property type="match status" value="1"/>
</dbReference>
<dbReference type="Gene3D" id="3.30.420.40">
    <property type="match status" value="2"/>
</dbReference>
<comment type="similarity">
    <text evidence="1">Belongs to the NodU/CmcH family.</text>
</comment>
<dbReference type="InterPro" id="IPR051338">
    <property type="entry name" value="NodU/CmcH_Carbamoyltrnsfr"/>
</dbReference>
<dbReference type="PANTHER" id="PTHR34847">
    <property type="entry name" value="NODULATION PROTEIN U"/>
    <property type="match status" value="1"/>
</dbReference>
<gene>
    <name evidence="4" type="ORF">SAMN04488696_0871</name>
</gene>
<dbReference type="Pfam" id="PF02543">
    <property type="entry name" value="Carbam_trans_N"/>
    <property type="match status" value="1"/>
</dbReference>
<feature type="domain" description="Carbamoyltransferase C-terminal" evidence="3">
    <location>
        <begin position="378"/>
        <end position="547"/>
    </location>
</feature>
<keyword evidence="4" id="KW-0808">Transferase</keyword>
<feature type="domain" description="Carbamoyltransferase" evidence="2">
    <location>
        <begin position="210"/>
        <end position="339"/>
    </location>
</feature>
<evidence type="ECO:0000256" key="1">
    <source>
        <dbReference type="ARBA" id="ARBA00006129"/>
    </source>
</evidence>
<accession>A0A1I4PSJ0</accession>
<dbReference type="PANTHER" id="PTHR34847:SF1">
    <property type="entry name" value="NODULATION PROTEIN U"/>
    <property type="match status" value="1"/>
</dbReference>
<dbReference type="InterPro" id="IPR031730">
    <property type="entry name" value="Carbam_trans_C"/>
</dbReference>